<evidence type="ECO:0000313" key="3">
    <source>
        <dbReference type="EMBL" id="KAF4612621.1"/>
    </source>
</evidence>
<dbReference type="CDD" id="cd20071">
    <property type="entry name" value="SET_SMYD"/>
    <property type="match status" value="1"/>
</dbReference>
<dbReference type="SUPFAM" id="SSF82199">
    <property type="entry name" value="SET domain"/>
    <property type="match status" value="1"/>
</dbReference>
<name>A0A8H4QKR7_9AGAR</name>
<keyword evidence="4" id="KW-1185">Reference proteome</keyword>
<dbReference type="Pfam" id="PF00856">
    <property type="entry name" value="SET"/>
    <property type="match status" value="1"/>
</dbReference>
<reference evidence="3 4" key="1">
    <citation type="submission" date="2019-12" db="EMBL/GenBank/DDBJ databases">
        <authorList>
            <person name="Floudas D."/>
            <person name="Bentzer J."/>
            <person name="Ahren D."/>
            <person name="Johansson T."/>
            <person name="Persson P."/>
            <person name="Tunlid A."/>
        </authorList>
    </citation>
    <scope>NUCLEOTIDE SEQUENCE [LARGE SCALE GENOMIC DNA]</scope>
    <source>
        <strain evidence="3 4">CBS 102.39</strain>
    </source>
</reference>
<feature type="compositionally biased region" description="Basic and acidic residues" evidence="1">
    <location>
        <begin position="25"/>
        <end position="34"/>
    </location>
</feature>
<protein>
    <recommendedName>
        <fullName evidence="2">SET domain-containing protein</fullName>
    </recommendedName>
</protein>
<feature type="region of interest" description="Disordered" evidence="1">
    <location>
        <begin position="1"/>
        <end position="47"/>
    </location>
</feature>
<organism evidence="3 4">
    <name type="scientific">Agrocybe pediades</name>
    <dbReference type="NCBI Taxonomy" id="84607"/>
    <lineage>
        <taxon>Eukaryota</taxon>
        <taxon>Fungi</taxon>
        <taxon>Dikarya</taxon>
        <taxon>Basidiomycota</taxon>
        <taxon>Agaricomycotina</taxon>
        <taxon>Agaricomycetes</taxon>
        <taxon>Agaricomycetidae</taxon>
        <taxon>Agaricales</taxon>
        <taxon>Agaricineae</taxon>
        <taxon>Strophariaceae</taxon>
        <taxon>Agrocybe</taxon>
    </lineage>
</organism>
<feature type="domain" description="SET" evidence="2">
    <location>
        <begin position="149"/>
        <end position="326"/>
    </location>
</feature>
<dbReference type="EMBL" id="JAACJL010000047">
    <property type="protein sequence ID" value="KAF4612621.1"/>
    <property type="molecule type" value="Genomic_DNA"/>
</dbReference>
<dbReference type="InterPro" id="IPR053185">
    <property type="entry name" value="SET_domain_protein"/>
</dbReference>
<dbReference type="InterPro" id="IPR046341">
    <property type="entry name" value="SET_dom_sf"/>
</dbReference>
<dbReference type="PROSITE" id="PS50280">
    <property type="entry name" value="SET"/>
    <property type="match status" value="1"/>
</dbReference>
<evidence type="ECO:0000256" key="1">
    <source>
        <dbReference type="SAM" id="MobiDB-lite"/>
    </source>
</evidence>
<comment type="caution">
    <text evidence="3">The sequence shown here is derived from an EMBL/GenBank/DDBJ whole genome shotgun (WGS) entry which is preliminary data.</text>
</comment>
<dbReference type="SMART" id="SM00317">
    <property type="entry name" value="SET"/>
    <property type="match status" value="1"/>
</dbReference>
<dbReference type="InterPro" id="IPR001214">
    <property type="entry name" value="SET_dom"/>
</dbReference>
<proteinExistence type="predicted"/>
<evidence type="ECO:0000313" key="4">
    <source>
        <dbReference type="Proteomes" id="UP000521872"/>
    </source>
</evidence>
<dbReference type="PANTHER" id="PTHR47332">
    <property type="entry name" value="SET DOMAIN-CONTAINING PROTEIN 5"/>
    <property type="match status" value="1"/>
</dbReference>
<accession>A0A8H4QKR7</accession>
<gene>
    <name evidence="3" type="ORF">D9613_011821</name>
</gene>
<dbReference type="Gene3D" id="2.170.270.10">
    <property type="entry name" value="SET domain"/>
    <property type="match status" value="1"/>
</dbReference>
<dbReference type="Proteomes" id="UP000521872">
    <property type="component" value="Unassembled WGS sequence"/>
</dbReference>
<evidence type="ECO:0000259" key="2">
    <source>
        <dbReference type="PROSITE" id="PS50280"/>
    </source>
</evidence>
<dbReference type="PANTHER" id="PTHR47332:SF4">
    <property type="entry name" value="SET DOMAIN-CONTAINING PROTEIN 5"/>
    <property type="match status" value="1"/>
</dbReference>
<dbReference type="AlphaFoldDB" id="A0A8H4QKR7"/>
<sequence length="440" mass="48547">MKRGFLNGSKVKKNPLYEPPPANDTAKEAIHDQKAPQATLDDGKLPYGKVENRGERAISSKHRLNFEGSWSAGAPKDYEVSKVAYTEIDPTMFATNPDQVVVTTIPRTYLDKPFDPDGHSVWIVLGPTKAKVVGRPGYLKGLPKPSGPPAYEVKTVPNMGMGIFATRDIAVGELVFAERPLLVAPLDLSPMAGKSAIKLRDKYTPDEFKQILMLECEKHLDFALAVMPPENRQAYLALANDHKEDGSGPLLGILRTNGYMIKNLFDGPNVDEWQSNVYTGITNVGSRINHSCKPNIAHKFDLDSFGFSFIAKRDIPSGEQLCYSYCPVEQSAADRKADLARYGFACTCPSCANPTPESDKLRTECRPKILAAAVAVSRGVANKAVFEALVDLKKQMVEEGLEATDSYHKLLKIIFTVCVMLGMTDEKSTYLKEMKKYGLY</sequence>